<evidence type="ECO:0000313" key="1">
    <source>
        <dbReference type="EMBL" id="KAF2650113.1"/>
    </source>
</evidence>
<dbReference type="EMBL" id="MU004467">
    <property type="protein sequence ID" value="KAF2650113.1"/>
    <property type="molecule type" value="Genomic_DNA"/>
</dbReference>
<name>A0A6A6SU51_9PLEO</name>
<gene>
    <name evidence="1" type="ORF">K491DRAFT_721074</name>
</gene>
<reference evidence="1" key="1">
    <citation type="journal article" date="2020" name="Stud. Mycol.">
        <title>101 Dothideomycetes genomes: a test case for predicting lifestyles and emergence of pathogens.</title>
        <authorList>
            <person name="Haridas S."/>
            <person name="Albert R."/>
            <person name="Binder M."/>
            <person name="Bloem J."/>
            <person name="Labutti K."/>
            <person name="Salamov A."/>
            <person name="Andreopoulos B."/>
            <person name="Baker S."/>
            <person name="Barry K."/>
            <person name="Bills G."/>
            <person name="Bluhm B."/>
            <person name="Cannon C."/>
            <person name="Castanera R."/>
            <person name="Culley D."/>
            <person name="Daum C."/>
            <person name="Ezra D."/>
            <person name="Gonzalez J."/>
            <person name="Henrissat B."/>
            <person name="Kuo A."/>
            <person name="Liang C."/>
            <person name="Lipzen A."/>
            <person name="Lutzoni F."/>
            <person name="Magnuson J."/>
            <person name="Mondo S."/>
            <person name="Nolan M."/>
            <person name="Ohm R."/>
            <person name="Pangilinan J."/>
            <person name="Park H.-J."/>
            <person name="Ramirez L."/>
            <person name="Alfaro M."/>
            <person name="Sun H."/>
            <person name="Tritt A."/>
            <person name="Yoshinaga Y."/>
            <person name="Zwiers L.-H."/>
            <person name="Turgeon B."/>
            <person name="Goodwin S."/>
            <person name="Spatafora J."/>
            <person name="Crous P."/>
            <person name="Grigoriev I."/>
        </authorList>
    </citation>
    <scope>NUCLEOTIDE SEQUENCE</scope>
    <source>
        <strain evidence="1">CBS 122681</strain>
    </source>
</reference>
<dbReference type="PANTHER" id="PTHR42085:SF2">
    <property type="entry name" value="F-BOX DOMAIN-CONTAINING PROTEIN"/>
    <property type="match status" value="1"/>
</dbReference>
<proteinExistence type="predicted"/>
<organism evidence="1 2">
    <name type="scientific">Lophiostoma macrostomum CBS 122681</name>
    <dbReference type="NCBI Taxonomy" id="1314788"/>
    <lineage>
        <taxon>Eukaryota</taxon>
        <taxon>Fungi</taxon>
        <taxon>Dikarya</taxon>
        <taxon>Ascomycota</taxon>
        <taxon>Pezizomycotina</taxon>
        <taxon>Dothideomycetes</taxon>
        <taxon>Pleosporomycetidae</taxon>
        <taxon>Pleosporales</taxon>
        <taxon>Lophiostomataceae</taxon>
        <taxon>Lophiostoma</taxon>
    </lineage>
</organism>
<dbReference type="Proteomes" id="UP000799324">
    <property type="component" value="Unassembled WGS sequence"/>
</dbReference>
<sequence>MTSTPFRFLDLPQELRLMVFEFLPITAVHHTIKHRLVKDHGEVKIITHTVAIQILCVNRQIYNEAKSTMYGKLNTFRFSVPRIIMTSNAHAVASGKRGLLPTLFDWLLRLHDNPRVKFEQWKATPTFAASALMLNETKYPGVALFIKQSGFKLMNIFNAMKEHQHFCPLYLNYVNVAFDVTASEEHYIDPLTGVQNHFFGSYWHVFDNVYKELRKTYRSLSWNVFPKDSGVNFVIQFCMTRGMFAQMGEVELVGIDSDVEGLLWEQGWEEGQFLM</sequence>
<dbReference type="AlphaFoldDB" id="A0A6A6SU51"/>
<accession>A0A6A6SU51</accession>
<dbReference type="InterPro" id="IPR038883">
    <property type="entry name" value="AN11006-like"/>
</dbReference>
<protein>
    <recommendedName>
        <fullName evidence="3">F-box domain-containing protein</fullName>
    </recommendedName>
</protein>
<dbReference type="OrthoDB" id="5314997at2759"/>
<keyword evidence="2" id="KW-1185">Reference proteome</keyword>
<evidence type="ECO:0008006" key="3">
    <source>
        <dbReference type="Google" id="ProtNLM"/>
    </source>
</evidence>
<evidence type="ECO:0000313" key="2">
    <source>
        <dbReference type="Proteomes" id="UP000799324"/>
    </source>
</evidence>
<dbReference type="PANTHER" id="PTHR42085">
    <property type="entry name" value="F-BOX DOMAIN-CONTAINING PROTEIN"/>
    <property type="match status" value="1"/>
</dbReference>